<evidence type="ECO:0000313" key="1">
    <source>
        <dbReference type="EMBL" id="SDU27529.1"/>
    </source>
</evidence>
<evidence type="ECO:0000313" key="2">
    <source>
        <dbReference type="Proteomes" id="UP000199608"/>
    </source>
</evidence>
<sequence length="286" mass="32617">MAQHRTMQLSILNIKIHPHTPDLYHQMFKTAFSRRLVGKIRGVDSGMIGSFREDQFEEKGVLFGYIFKFLNINPHEKWLNLSNFETIDPLETGELPVPDTLKPNLRQIGYVFYPERHRLLFDSTLITPGSALNFFKRLFGDQSIVSQFGPVDINIEATHEAIARILSIPQIKKLVIKFTRPNNDDTAGLEGAIQARIEGQNIKRFQQEASTDEAEGIVPDAETKALMNVARSNGSVFAMGYDGDEKIEHSTIDHPIKERMLYYPDLENKTQTMINFSISLIKKFFG</sequence>
<proteinExistence type="predicted"/>
<dbReference type="AlphaFoldDB" id="A0A1H2H711"/>
<protein>
    <recommendedName>
        <fullName evidence="3">DUF4747 domain-containing protein</fullName>
    </recommendedName>
</protein>
<dbReference type="RefSeq" id="WP_092234077.1">
    <property type="nucleotide sequence ID" value="NZ_FNLL01000006.1"/>
</dbReference>
<evidence type="ECO:0008006" key="3">
    <source>
        <dbReference type="Google" id="ProtNLM"/>
    </source>
</evidence>
<dbReference type="EMBL" id="FNLL01000006">
    <property type="protein sequence ID" value="SDU27529.1"/>
    <property type="molecule type" value="Genomic_DNA"/>
</dbReference>
<name>A0A1H2H711_9BACT</name>
<accession>A0A1H2H711</accession>
<dbReference type="Pfam" id="PF15931">
    <property type="entry name" value="DUF4747"/>
    <property type="match status" value="1"/>
</dbReference>
<gene>
    <name evidence="1" type="ORF">SAMN04487931_10675</name>
</gene>
<reference evidence="2" key="1">
    <citation type="submission" date="2016-10" db="EMBL/GenBank/DDBJ databases">
        <authorList>
            <person name="Varghese N."/>
            <person name="Submissions S."/>
        </authorList>
    </citation>
    <scope>NUCLEOTIDE SEQUENCE [LARGE SCALE GENOMIC DNA]</scope>
    <source>
        <strain evidence="2">DSM 3384</strain>
    </source>
</reference>
<organism evidence="1 2">
    <name type="scientific">Desulfobacula phenolica</name>
    <dbReference type="NCBI Taxonomy" id="90732"/>
    <lineage>
        <taxon>Bacteria</taxon>
        <taxon>Pseudomonadati</taxon>
        <taxon>Thermodesulfobacteriota</taxon>
        <taxon>Desulfobacteria</taxon>
        <taxon>Desulfobacterales</taxon>
        <taxon>Desulfobacteraceae</taxon>
        <taxon>Desulfobacula</taxon>
    </lineage>
</organism>
<keyword evidence="2" id="KW-1185">Reference proteome</keyword>
<dbReference type="Proteomes" id="UP000199608">
    <property type="component" value="Unassembled WGS sequence"/>
</dbReference>
<dbReference type="InterPro" id="IPR031832">
    <property type="entry name" value="DUF4747"/>
</dbReference>